<accession>A0ACC1WT86</accession>
<protein>
    <submittedName>
        <fullName evidence="1">Histone-lysine N-methyltransferase</fullName>
    </submittedName>
</protein>
<keyword evidence="2" id="KW-1185">Reference proteome</keyword>
<sequence length="1260" mass="140198">MVSSTDPVHDDHRSFLSRKRLKVSDFELQDFISNMSEGSMQPSEQGCSTLGCVNTGHVSSPCCNFEENFHSSAVMEMSCQSNGTSGDIQQSSSAGGTSCQDKRYYAYAPPAIVSGWMYLNEQGQMCGPYIQHQLYEGLSTGFLPDELPVYPIVNGTLINPVPLNYFRQFPDHVATGFAYLSVGSMRQDVQHSAPITVCPDSQLVSQSLVNTDSYISKSNQLMSNCEASTCTTSFLQESGADACWLFEDDEGRKHGPHSLLQLYSWHQYGYLKDTVVIYHIENKFGPITLLSAMKTWRADSPETVHPSGSKIYKTASSMDLITETSEGVSFQLHGGIMRAARRVLLDEIIGNIISEFVTRKKSQKHLKVDLVNQATKSCSSDGKTSEIARESNILSERNNHTTAAVEAGASHDISDQICIYEMRTQSSACTKSVGSIENFWGSYTVVCRMIFDYCMQVMWNAVFYDSVAEYSSAWRKRKLWFRRSNITGPASNHADCGNKMENVPDEHDPSVSDVDCPPGFETVDIGKHNGLQQSHLSSSAPLGEKLYEQQNLSCNDHLIFGDVKCILGVVENALYVSTKAAFAEYLENLVQDEVKKLVIASKGDNRNEGAVDPSNHGLYSCQIGFTDMHDEIRTDLNETSAEIILPEDSQKLKQVGNPLSEDLLYNILAGALKKSRDGFVDNVVDELKIDEPSPPGFQDCARTIIPLCNGKFQSSRPNKGTAKVEEYVAMAMCRQKLHDNVLREWKSLFVDGALRQFLTSWCSLKKHSEPHGNEKREGASNAYDEHCADTSAVVDKIRDRSKQFHSSEASTTAEKYTYYRKKRLMRKKFESSPHCSNSVDYAFQTPLEKSKKQEAAGDLSKNTEVQSTAVSSEKIGKRKVLTKSSPTAKRSSKKHNLPCAASSAKGPSSAKSTRGRKVMKVPRAVQKDDVQALKPSRERVSTLNEDVNDVEKVIRSKGHHGGIERECTLDSSKSTPSASKESKLKRKRIMDGVESRSTKAFKGLKGSAKQAVCGQAALQKTMASKSRTSNLYPRPDGCARSSINGWEWHKWSLNATPAERAWVRGNQYVHAKYLGSEVNASQWANGKGLSARTNRVKLRNLLAAAEGAELLKASQVKARKKCLRFQRSKIHDWGLVALEPIEAEDFVIEYVGELIRPRISDIRERHYEKMGIGSSYLFRLDDGYVVDATKRGGIARFINHSCEPNCYTKVISVEGQKKIFIYAKRHIAAGEEITYNYKFPLEEKKIPCNCGSKKCRGSLN</sequence>
<dbReference type="Proteomes" id="UP001164539">
    <property type="component" value="Chromosome 14"/>
</dbReference>
<gene>
    <name evidence="1" type="ORF">OWV82_025477</name>
</gene>
<name>A0ACC1WT86_MELAZ</name>
<evidence type="ECO:0000313" key="1">
    <source>
        <dbReference type="EMBL" id="KAJ4702391.1"/>
    </source>
</evidence>
<comment type="caution">
    <text evidence="1">The sequence shown here is derived from an EMBL/GenBank/DDBJ whole genome shotgun (WGS) entry which is preliminary data.</text>
</comment>
<evidence type="ECO:0000313" key="2">
    <source>
        <dbReference type="Proteomes" id="UP001164539"/>
    </source>
</evidence>
<dbReference type="EMBL" id="CM051407">
    <property type="protein sequence ID" value="KAJ4702391.1"/>
    <property type="molecule type" value="Genomic_DNA"/>
</dbReference>
<organism evidence="1 2">
    <name type="scientific">Melia azedarach</name>
    <name type="common">Chinaberry tree</name>
    <dbReference type="NCBI Taxonomy" id="155640"/>
    <lineage>
        <taxon>Eukaryota</taxon>
        <taxon>Viridiplantae</taxon>
        <taxon>Streptophyta</taxon>
        <taxon>Embryophyta</taxon>
        <taxon>Tracheophyta</taxon>
        <taxon>Spermatophyta</taxon>
        <taxon>Magnoliopsida</taxon>
        <taxon>eudicotyledons</taxon>
        <taxon>Gunneridae</taxon>
        <taxon>Pentapetalae</taxon>
        <taxon>rosids</taxon>
        <taxon>malvids</taxon>
        <taxon>Sapindales</taxon>
        <taxon>Meliaceae</taxon>
        <taxon>Melia</taxon>
    </lineage>
</organism>
<proteinExistence type="predicted"/>
<reference evidence="1 2" key="1">
    <citation type="journal article" date="2023" name="Science">
        <title>Complex scaffold remodeling in plant triterpene biosynthesis.</title>
        <authorList>
            <person name="De La Pena R."/>
            <person name="Hodgson H."/>
            <person name="Liu J.C."/>
            <person name="Stephenson M.J."/>
            <person name="Martin A.C."/>
            <person name="Owen C."/>
            <person name="Harkess A."/>
            <person name="Leebens-Mack J."/>
            <person name="Jimenez L.E."/>
            <person name="Osbourn A."/>
            <person name="Sattely E.S."/>
        </authorList>
    </citation>
    <scope>NUCLEOTIDE SEQUENCE [LARGE SCALE GENOMIC DNA]</scope>
    <source>
        <strain evidence="2">cv. JPN11</strain>
        <tissue evidence="1">Leaf</tissue>
    </source>
</reference>